<reference evidence="1 2" key="1">
    <citation type="submission" date="2015-04" db="EMBL/GenBank/DDBJ databases">
        <authorList>
            <person name="Syromyatnikov M.Y."/>
            <person name="Popov V.N."/>
        </authorList>
    </citation>
    <scope>NUCLEOTIDE SEQUENCE [LARGE SCALE GENOMIC DNA]</scope>
</reference>
<dbReference type="Proteomes" id="UP000183832">
    <property type="component" value="Unassembled WGS sequence"/>
</dbReference>
<proteinExistence type="predicted"/>
<evidence type="ECO:0000313" key="2">
    <source>
        <dbReference type="Proteomes" id="UP000183832"/>
    </source>
</evidence>
<protein>
    <submittedName>
        <fullName evidence="1">CLUMA_CG007993, isoform A</fullName>
    </submittedName>
</protein>
<evidence type="ECO:0000313" key="1">
    <source>
        <dbReference type="EMBL" id="CRK94487.1"/>
    </source>
</evidence>
<name>A0A1J1I2C1_9DIPT</name>
<dbReference type="AlphaFoldDB" id="A0A1J1I2C1"/>
<keyword evidence="2" id="KW-1185">Reference proteome</keyword>
<accession>A0A1J1I2C1</accession>
<dbReference type="EMBL" id="CVRI01000039">
    <property type="protein sequence ID" value="CRK94487.1"/>
    <property type="molecule type" value="Genomic_DNA"/>
</dbReference>
<sequence>MTYERVRHVMLNGLKKFIEWCKQMWSETYNIYVCTQKPGHIMSGIIGNLESAVGNVKAFLFVLRTLKSLATKAEF</sequence>
<gene>
    <name evidence="1" type="ORF">CLUMA_CG007993</name>
</gene>
<organism evidence="1 2">
    <name type="scientific">Clunio marinus</name>
    <dbReference type="NCBI Taxonomy" id="568069"/>
    <lineage>
        <taxon>Eukaryota</taxon>
        <taxon>Metazoa</taxon>
        <taxon>Ecdysozoa</taxon>
        <taxon>Arthropoda</taxon>
        <taxon>Hexapoda</taxon>
        <taxon>Insecta</taxon>
        <taxon>Pterygota</taxon>
        <taxon>Neoptera</taxon>
        <taxon>Endopterygota</taxon>
        <taxon>Diptera</taxon>
        <taxon>Nematocera</taxon>
        <taxon>Chironomoidea</taxon>
        <taxon>Chironomidae</taxon>
        <taxon>Clunio</taxon>
    </lineage>
</organism>